<dbReference type="Pfam" id="PF25252">
    <property type="entry name" value="DUF7854"/>
    <property type="match status" value="1"/>
</dbReference>
<accession>A0A0M9APY9</accession>
<dbReference type="EMBL" id="LIUF01000001">
    <property type="protein sequence ID" value="KOX95091.1"/>
    <property type="molecule type" value="Genomic_DNA"/>
</dbReference>
<evidence type="ECO:0000313" key="2">
    <source>
        <dbReference type="Proteomes" id="UP000037729"/>
    </source>
</evidence>
<gene>
    <name evidence="1" type="ORF">AMS69_04350</name>
</gene>
<protein>
    <submittedName>
        <fullName evidence="1">Uncharacterized protein</fullName>
    </submittedName>
</protein>
<dbReference type="Proteomes" id="UP000037729">
    <property type="component" value="Unassembled WGS sequence"/>
</dbReference>
<dbReference type="InterPro" id="IPR057176">
    <property type="entry name" value="DUF7854"/>
</dbReference>
<dbReference type="RefSeq" id="WP_053966847.1">
    <property type="nucleotide sequence ID" value="NZ_JAWJXX010000021.1"/>
</dbReference>
<reference evidence="1 2" key="1">
    <citation type="submission" date="2015-08" db="EMBL/GenBank/DDBJ databases">
        <title>Genomes of Isolates from Cabo Rojo, PR.</title>
        <authorList>
            <person name="Sanchez-Nieves R.L."/>
            <person name="Montalvo-Rodriguez R."/>
        </authorList>
    </citation>
    <scope>NUCLEOTIDE SEQUENCE [LARGE SCALE GENOMIC DNA]</scope>
    <source>
        <strain evidence="1 2">SL3</strain>
    </source>
</reference>
<sequence length="90" mass="9649">MDRISALRNIEEALAEFEAGSRSLADLERDVRGTLRTYATEFEGDLQAYRASGGAAVDGLVVLAPSETAARERVQDLVSDAGEFTVTAVE</sequence>
<dbReference type="STRING" id="1705562.AMS69_04350"/>
<dbReference type="PATRIC" id="fig|1705562.3.peg.1841"/>
<comment type="caution">
    <text evidence="1">The sequence shown here is derived from an EMBL/GenBank/DDBJ whole genome shotgun (WGS) entry which is preliminary data.</text>
</comment>
<organism evidence="1 2">
    <name type="scientific">Haloarcula rubripromontorii</name>
    <dbReference type="NCBI Taxonomy" id="1705562"/>
    <lineage>
        <taxon>Archaea</taxon>
        <taxon>Methanobacteriati</taxon>
        <taxon>Methanobacteriota</taxon>
        <taxon>Stenosarchaea group</taxon>
        <taxon>Halobacteria</taxon>
        <taxon>Halobacteriales</taxon>
        <taxon>Haloarculaceae</taxon>
        <taxon>Haloarcula</taxon>
    </lineage>
</organism>
<dbReference type="OrthoDB" id="226203at2157"/>
<proteinExistence type="predicted"/>
<name>A0A0M9APY9_9EURY</name>
<evidence type="ECO:0000313" key="1">
    <source>
        <dbReference type="EMBL" id="KOX95091.1"/>
    </source>
</evidence>
<keyword evidence="2" id="KW-1185">Reference proteome</keyword>
<dbReference type="AlphaFoldDB" id="A0A0M9APY9"/>